<feature type="transmembrane region" description="Helical" evidence="1">
    <location>
        <begin position="206"/>
        <end position="226"/>
    </location>
</feature>
<dbReference type="AlphaFoldDB" id="A0A0R2HL39"/>
<reference evidence="2 3" key="1">
    <citation type="journal article" date="2015" name="Genome Announc.">
        <title>Expanding the biotechnology potential of lactobacilli through comparative genomics of 213 strains and associated genera.</title>
        <authorList>
            <person name="Sun Z."/>
            <person name="Harris H.M."/>
            <person name="McCann A."/>
            <person name="Guo C."/>
            <person name="Argimon S."/>
            <person name="Zhang W."/>
            <person name="Yang X."/>
            <person name="Jeffery I.B."/>
            <person name="Cooney J.C."/>
            <person name="Kagawa T.F."/>
            <person name="Liu W."/>
            <person name="Song Y."/>
            <person name="Salvetti E."/>
            <person name="Wrobel A."/>
            <person name="Rasinkangas P."/>
            <person name="Parkhill J."/>
            <person name="Rea M.C."/>
            <person name="O'Sullivan O."/>
            <person name="Ritari J."/>
            <person name="Douillard F.P."/>
            <person name="Paul Ross R."/>
            <person name="Yang R."/>
            <person name="Briner A.E."/>
            <person name="Felis G.E."/>
            <person name="de Vos W.M."/>
            <person name="Barrangou R."/>
            <person name="Klaenhammer T.R."/>
            <person name="Caufield P.W."/>
            <person name="Cui Y."/>
            <person name="Zhang H."/>
            <person name="O'Toole P.W."/>
        </authorList>
    </citation>
    <scope>NUCLEOTIDE SEQUENCE [LARGE SCALE GENOMIC DNA]</scope>
    <source>
        <strain evidence="2 3">DSM 20405</strain>
    </source>
</reference>
<dbReference type="RefSeq" id="WP_031589403.1">
    <property type="nucleotide sequence ID" value="NZ_JNKN01000021.1"/>
</dbReference>
<evidence type="ECO:0000256" key="1">
    <source>
        <dbReference type="SAM" id="Phobius"/>
    </source>
</evidence>
<evidence type="ECO:0000313" key="2">
    <source>
        <dbReference type="EMBL" id="KRN49981.1"/>
    </source>
</evidence>
<accession>A0A0R2HL39</accession>
<comment type="caution">
    <text evidence="2">The sequence shown here is derived from an EMBL/GenBank/DDBJ whole genome shotgun (WGS) entry which is preliminary data.</text>
</comment>
<keyword evidence="1" id="KW-0472">Membrane</keyword>
<organism evidence="2 3">
    <name type="scientific">Kandleria vitulina DSM 20405</name>
    <dbReference type="NCBI Taxonomy" id="1410657"/>
    <lineage>
        <taxon>Bacteria</taxon>
        <taxon>Bacillati</taxon>
        <taxon>Bacillota</taxon>
        <taxon>Erysipelotrichia</taxon>
        <taxon>Erysipelotrichales</taxon>
        <taxon>Coprobacillaceae</taxon>
        <taxon>Kandleria</taxon>
    </lineage>
</organism>
<evidence type="ECO:0000313" key="3">
    <source>
        <dbReference type="Proteomes" id="UP000051841"/>
    </source>
</evidence>
<dbReference type="PATRIC" id="fig|1410657.5.peg.533"/>
<feature type="transmembrane region" description="Helical" evidence="1">
    <location>
        <begin position="174"/>
        <end position="194"/>
    </location>
</feature>
<gene>
    <name evidence="2" type="ORF">IV49_GL000506</name>
</gene>
<keyword evidence="3" id="KW-1185">Reference proteome</keyword>
<proteinExistence type="predicted"/>
<protein>
    <submittedName>
        <fullName evidence="2">Uncharacterized protein</fullName>
    </submittedName>
</protein>
<keyword evidence="1" id="KW-1133">Transmembrane helix</keyword>
<name>A0A0R2HL39_9FIRM</name>
<feature type="transmembrane region" description="Helical" evidence="1">
    <location>
        <begin position="246"/>
        <end position="267"/>
    </location>
</feature>
<dbReference type="Proteomes" id="UP000051841">
    <property type="component" value="Unassembled WGS sequence"/>
</dbReference>
<keyword evidence="1" id="KW-0812">Transmembrane</keyword>
<dbReference type="EMBL" id="JQBL01000016">
    <property type="protein sequence ID" value="KRN49981.1"/>
    <property type="molecule type" value="Genomic_DNA"/>
</dbReference>
<sequence length="281" mass="32261">MKTFIKFIDGVLIALLAFTVCLSFVCKETIMQKEYVKKQLASSEIYTSLTKEIKESILSDYRNSSVYNEVLSAYLEPLLDEAVKKKTVQKEVEAMVDDLYAGKEMSVKGTYFTEDYNDSINSYLKKNNLNVINADMLSPFISKAVQVAISHVDMTKYTNRIAQQFKIIKDHIQIIFMASSVSLAVLIILSMIIVKRKIRFFGWTMLLTSLLHLLSPMLMSAYMSYAHLSFNKEYLTDFFMLMKSKVTQPVMIAGVVYVILGFTFIYLSRKNKEPETEVNNF</sequence>